<feature type="transmembrane region" description="Helical" evidence="7">
    <location>
        <begin position="58"/>
        <end position="77"/>
    </location>
</feature>
<keyword evidence="6 7" id="KW-0472">Membrane</keyword>
<feature type="transmembrane region" description="Helical" evidence="7">
    <location>
        <begin position="149"/>
        <end position="170"/>
    </location>
</feature>
<keyword evidence="5 7" id="KW-1133">Transmembrane helix</keyword>
<keyword evidence="4 7" id="KW-0812">Transmembrane</keyword>
<evidence type="ECO:0000256" key="1">
    <source>
        <dbReference type="ARBA" id="ARBA00004651"/>
    </source>
</evidence>
<dbReference type="Proteomes" id="UP001248709">
    <property type="component" value="Unassembled WGS sequence"/>
</dbReference>
<dbReference type="EMBL" id="JAUSUY010000010">
    <property type="protein sequence ID" value="MDT3427081.1"/>
    <property type="molecule type" value="Genomic_DNA"/>
</dbReference>
<accession>A0ABU3H9F2</accession>
<evidence type="ECO:0000256" key="3">
    <source>
        <dbReference type="ARBA" id="ARBA00022448"/>
    </source>
</evidence>
<dbReference type="CDD" id="cd17396">
    <property type="entry name" value="MFS_YdiM_like"/>
    <property type="match status" value="1"/>
</dbReference>
<comment type="caution">
    <text evidence="9">The sequence shown here is derived from an EMBL/GenBank/DDBJ whole genome shotgun (WGS) entry which is preliminary data.</text>
</comment>
<reference evidence="9 10" key="1">
    <citation type="submission" date="2023-07" db="EMBL/GenBank/DDBJ databases">
        <title>Genomic Encyclopedia of Type Strains, Phase IV (KMG-IV): sequencing the most valuable type-strain genomes for metagenomic binning, comparative biology and taxonomic classification.</title>
        <authorList>
            <person name="Goeker M."/>
        </authorList>
    </citation>
    <scope>NUCLEOTIDE SEQUENCE [LARGE SCALE GENOMIC DNA]</scope>
    <source>
        <strain evidence="9 10">T98</strain>
    </source>
</reference>
<feature type="domain" description="Major facilitator superfamily (MFS) profile" evidence="8">
    <location>
        <begin position="24"/>
        <end position="404"/>
    </location>
</feature>
<dbReference type="InterPro" id="IPR011701">
    <property type="entry name" value="MFS"/>
</dbReference>
<protein>
    <submittedName>
        <fullName evidence="9">MFS family permease</fullName>
    </submittedName>
</protein>
<evidence type="ECO:0000256" key="2">
    <source>
        <dbReference type="ARBA" id="ARBA00008335"/>
    </source>
</evidence>
<evidence type="ECO:0000313" key="10">
    <source>
        <dbReference type="Proteomes" id="UP001248709"/>
    </source>
</evidence>
<feature type="transmembrane region" description="Helical" evidence="7">
    <location>
        <begin position="113"/>
        <end position="137"/>
    </location>
</feature>
<dbReference type="PANTHER" id="PTHR23514">
    <property type="entry name" value="BYPASS OF STOP CODON PROTEIN 6"/>
    <property type="match status" value="1"/>
</dbReference>
<evidence type="ECO:0000313" key="9">
    <source>
        <dbReference type="EMBL" id="MDT3427081.1"/>
    </source>
</evidence>
<dbReference type="PROSITE" id="PS50850">
    <property type="entry name" value="MFS"/>
    <property type="match status" value="1"/>
</dbReference>
<dbReference type="Pfam" id="PF07690">
    <property type="entry name" value="MFS_1"/>
    <property type="match status" value="1"/>
</dbReference>
<dbReference type="PANTHER" id="PTHR23514:SF3">
    <property type="entry name" value="BYPASS OF STOP CODON PROTEIN 6"/>
    <property type="match status" value="1"/>
</dbReference>
<comment type="subcellular location">
    <subcellularLocation>
        <location evidence="1">Cell membrane</location>
        <topology evidence="1">Multi-pass membrane protein</topology>
    </subcellularLocation>
</comment>
<evidence type="ECO:0000256" key="6">
    <source>
        <dbReference type="ARBA" id="ARBA00023136"/>
    </source>
</evidence>
<evidence type="ECO:0000259" key="8">
    <source>
        <dbReference type="PROSITE" id="PS50850"/>
    </source>
</evidence>
<feature type="transmembrane region" description="Helical" evidence="7">
    <location>
        <begin position="176"/>
        <end position="196"/>
    </location>
</feature>
<sequence length="419" mass="45401">MRFNRAVNYREQRGETMKNKYLSASLGLYINYFVHGMALIIIAQNIDFLSKQWHTDNAGAAAVVSSLGIGKLVAVFFSGKLSDRFGRKLSVVLGILFYVLFLGGILISPNVAVAYMLGISAGVANSFLDTGTYPALMEAFPKKSGPANIIIKAFMQGGQFVLPYLISFLIMRQLWFGWSFIVLIAVLCVNLVFVLTRTFPPMAADSPESQAAEPQKARTLHFSLNEICLILFGYVAQTVLYILGQWIAKYGSEVVHMSEGSSRLLVSYGSLGAICCVLVTFLLGNRGIKPIYFMMIYTVMTAVVSLVIWAFPVPAVCTAGAVLLGYFSSGGLIQLGLTLLAEKSSRGKGLVTSLYTIAEGVAIFTIPLVAAAISRVNIGGIFLLNAAVALFGFVLSLIVFTRDRQPVNEAGVQAERARC</sequence>
<gene>
    <name evidence="9" type="ORF">J2Z22_002617</name>
</gene>
<name>A0ABU3H9F2_9BACL</name>
<dbReference type="SUPFAM" id="SSF103473">
    <property type="entry name" value="MFS general substrate transporter"/>
    <property type="match status" value="1"/>
</dbReference>
<keyword evidence="10" id="KW-1185">Reference proteome</keyword>
<feature type="transmembrane region" description="Helical" evidence="7">
    <location>
        <begin position="379"/>
        <end position="400"/>
    </location>
</feature>
<dbReference type="PROSITE" id="PS00216">
    <property type="entry name" value="SUGAR_TRANSPORT_1"/>
    <property type="match status" value="1"/>
</dbReference>
<keyword evidence="3" id="KW-0813">Transport</keyword>
<organism evidence="9 10">
    <name type="scientific">Paenibacillus forsythiae</name>
    <dbReference type="NCBI Taxonomy" id="365616"/>
    <lineage>
        <taxon>Bacteria</taxon>
        <taxon>Bacillati</taxon>
        <taxon>Bacillota</taxon>
        <taxon>Bacilli</taxon>
        <taxon>Bacillales</taxon>
        <taxon>Paenibacillaceae</taxon>
        <taxon>Paenibacillus</taxon>
    </lineage>
</organism>
<dbReference type="Gene3D" id="1.20.1250.20">
    <property type="entry name" value="MFS general substrate transporter like domains"/>
    <property type="match status" value="2"/>
</dbReference>
<feature type="transmembrane region" description="Helical" evidence="7">
    <location>
        <begin position="224"/>
        <end position="244"/>
    </location>
</feature>
<feature type="transmembrane region" description="Helical" evidence="7">
    <location>
        <begin position="21"/>
        <end position="46"/>
    </location>
</feature>
<feature type="transmembrane region" description="Helical" evidence="7">
    <location>
        <begin position="89"/>
        <end position="107"/>
    </location>
</feature>
<proteinExistence type="inferred from homology"/>
<evidence type="ECO:0000256" key="4">
    <source>
        <dbReference type="ARBA" id="ARBA00022692"/>
    </source>
</evidence>
<dbReference type="InterPro" id="IPR036259">
    <property type="entry name" value="MFS_trans_sf"/>
</dbReference>
<comment type="similarity">
    <text evidence="2">Belongs to the major facilitator superfamily.</text>
</comment>
<dbReference type="InterPro" id="IPR020846">
    <property type="entry name" value="MFS_dom"/>
</dbReference>
<feature type="transmembrane region" description="Helical" evidence="7">
    <location>
        <begin position="291"/>
        <end position="311"/>
    </location>
</feature>
<feature type="transmembrane region" description="Helical" evidence="7">
    <location>
        <begin position="323"/>
        <end position="341"/>
    </location>
</feature>
<feature type="transmembrane region" description="Helical" evidence="7">
    <location>
        <begin position="264"/>
        <end position="284"/>
    </location>
</feature>
<dbReference type="InterPro" id="IPR005829">
    <property type="entry name" value="Sugar_transporter_CS"/>
</dbReference>
<feature type="transmembrane region" description="Helical" evidence="7">
    <location>
        <begin position="353"/>
        <end position="373"/>
    </location>
</feature>
<dbReference type="InterPro" id="IPR051788">
    <property type="entry name" value="MFS_Transporter"/>
</dbReference>
<evidence type="ECO:0000256" key="7">
    <source>
        <dbReference type="SAM" id="Phobius"/>
    </source>
</evidence>
<evidence type="ECO:0000256" key="5">
    <source>
        <dbReference type="ARBA" id="ARBA00022989"/>
    </source>
</evidence>